<dbReference type="FunFam" id="2.30.38.10:FF:000003">
    <property type="entry name" value="Vibriobactin-specific 2,3-dihydroxybenzoate-AMP ligase"/>
    <property type="match status" value="1"/>
</dbReference>
<reference evidence="5" key="1">
    <citation type="submission" date="2016-06" db="EMBL/GenBank/DDBJ databases">
        <authorList>
            <person name="Varghese N."/>
            <person name="Submissions Spin"/>
        </authorList>
    </citation>
    <scope>NUCLEOTIDE SEQUENCE [LARGE SCALE GENOMIC DNA]</scope>
    <source>
        <strain evidence="5">DSM 44983</strain>
    </source>
</reference>
<dbReference type="InterPro" id="IPR025110">
    <property type="entry name" value="AMP-bd_C"/>
</dbReference>
<dbReference type="AlphaFoldDB" id="A0A120F8B4"/>
<dbReference type="EMBL" id="LT607752">
    <property type="protein sequence ID" value="SCG48473.1"/>
    <property type="molecule type" value="Genomic_DNA"/>
</dbReference>
<evidence type="ECO:0000256" key="1">
    <source>
        <dbReference type="ARBA" id="ARBA00022598"/>
    </source>
</evidence>
<evidence type="ECO:0000313" key="5">
    <source>
        <dbReference type="Proteomes" id="UP000198226"/>
    </source>
</evidence>
<dbReference type="Proteomes" id="UP000198226">
    <property type="component" value="Chromosome I"/>
</dbReference>
<dbReference type="PANTHER" id="PTHR43767:SF1">
    <property type="entry name" value="NONRIBOSOMAL PEPTIDE SYNTHASE PES1 (EUROFUNG)-RELATED"/>
    <property type="match status" value="1"/>
</dbReference>
<dbReference type="InterPro" id="IPR045851">
    <property type="entry name" value="AMP-bd_C_sf"/>
</dbReference>
<organism evidence="4 5">
    <name type="scientific">Micromonospora rifamycinica</name>
    <dbReference type="NCBI Taxonomy" id="291594"/>
    <lineage>
        <taxon>Bacteria</taxon>
        <taxon>Bacillati</taxon>
        <taxon>Actinomycetota</taxon>
        <taxon>Actinomycetes</taxon>
        <taxon>Micromonosporales</taxon>
        <taxon>Micromonosporaceae</taxon>
        <taxon>Micromonospora</taxon>
    </lineage>
</organism>
<evidence type="ECO:0000259" key="2">
    <source>
        <dbReference type="Pfam" id="PF00501"/>
    </source>
</evidence>
<evidence type="ECO:0000313" key="4">
    <source>
        <dbReference type="EMBL" id="SCG48473.1"/>
    </source>
</evidence>
<accession>A0A120F8B4</accession>
<dbReference type="InterPro" id="IPR050237">
    <property type="entry name" value="ATP-dep_AMP-bd_enzyme"/>
</dbReference>
<feature type="domain" description="AMP-dependent synthetase/ligase" evidence="2">
    <location>
        <begin position="43"/>
        <end position="399"/>
    </location>
</feature>
<dbReference type="PROSITE" id="PS00455">
    <property type="entry name" value="AMP_BINDING"/>
    <property type="match status" value="1"/>
</dbReference>
<evidence type="ECO:0000259" key="3">
    <source>
        <dbReference type="Pfam" id="PF13193"/>
    </source>
</evidence>
<keyword evidence="1 4" id="KW-0436">Ligase</keyword>
<gene>
    <name evidence="4" type="ORF">GA0070623_1582</name>
</gene>
<dbReference type="OrthoDB" id="9803968at2"/>
<dbReference type="SUPFAM" id="SSF56801">
    <property type="entry name" value="Acetyl-CoA synthetase-like"/>
    <property type="match status" value="1"/>
</dbReference>
<dbReference type="Gene3D" id="2.30.38.10">
    <property type="entry name" value="Luciferase, Domain 3"/>
    <property type="match status" value="1"/>
</dbReference>
<dbReference type="Gene3D" id="3.40.50.980">
    <property type="match status" value="2"/>
</dbReference>
<dbReference type="Gene3D" id="3.30.300.30">
    <property type="match status" value="1"/>
</dbReference>
<sequence length="545" mass="58381">MAVREGFTPWPAEFVDRYREAGYWRGEVLGDLFRPWADWAGEARDPGRAAVVTRHGRHTYGELDARADELAAGLSELGVRPGDSVVVQLPNTVEFLVTCVALFRLGALPVLALPAHRRAELTYLTQYVGAVALVTGDRAPGVDHRAVAQEVRDACPTLRHVLVVGDPGPFLAWSQVRAPARELPRPDPQDVAFFLLSGGTTGLPKLIPRTHDDYAFQLRATAGAMSFDHRHAYLAAVPVAHNAALGCPGVFGALRVGGRAVLASSPSPDEVFPLMAQERVTLTTVMPAVLSLWVETAPIFDVHLPELVIEVGGAVLHPDLARAVRPALGATLTHWFGMAEGVLCFTRPDDGDEAAATTQGTPMCADDELLVVDATGRPVAPGEVGELLARGPCTLRGYFAVPEHNRTTFTPDGFLRTGDLARIDPEGRLVISGRIKDVINRGGEKVMADEVEGHLLTHERVRAAAVVPVPDRQLGEKTCAVVVADGPPPSLVELRKLLRDRGLADYKLPDRLAVVEALPLTNVGKVDKRALAAAVLGDLTTAAGR</sequence>
<dbReference type="PANTHER" id="PTHR43767">
    <property type="entry name" value="LONG-CHAIN-FATTY-ACID--COA LIGASE"/>
    <property type="match status" value="1"/>
</dbReference>
<name>A0A120F8B4_9ACTN</name>
<protein>
    <submittedName>
        <fullName evidence="4">2,3-dihydroxybenzoate-AMP ligase</fullName>
    </submittedName>
</protein>
<dbReference type="GO" id="GO:0016878">
    <property type="term" value="F:acid-thiol ligase activity"/>
    <property type="evidence" value="ECO:0007669"/>
    <property type="project" value="UniProtKB-ARBA"/>
</dbReference>
<dbReference type="Pfam" id="PF13193">
    <property type="entry name" value="AMP-binding_C"/>
    <property type="match status" value="1"/>
</dbReference>
<dbReference type="InterPro" id="IPR000873">
    <property type="entry name" value="AMP-dep_synth/lig_dom"/>
</dbReference>
<dbReference type="RefSeq" id="WP_067310329.1">
    <property type="nucleotide sequence ID" value="NZ_LRMV01000089.1"/>
</dbReference>
<proteinExistence type="predicted"/>
<feature type="domain" description="AMP-binding enzyme C-terminal" evidence="3">
    <location>
        <begin position="450"/>
        <end position="525"/>
    </location>
</feature>
<dbReference type="Pfam" id="PF00501">
    <property type="entry name" value="AMP-binding"/>
    <property type="match status" value="1"/>
</dbReference>
<keyword evidence="5" id="KW-1185">Reference proteome</keyword>
<dbReference type="InterPro" id="IPR020845">
    <property type="entry name" value="AMP-binding_CS"/>
</dbReference>